<name>A0A380EJ24_STAAU</name>
<dbReference type="GO" id="GO:0005829">
    <property type="term" value="C:cytosol"/>
    <property type="evidence" value="ECO:0007669"/>
    <property type="project" value="TreeGrafter"/>
</dbReference>
<evidence type="ECO:0000313" key="10">
    <source>
        <dbReference type="Proteomes" id="UP000254116"/>
    </source>
</evidence>
<accession>A0A380EJ24</accession>
<evidence type="ECO:0000256" key="6">
    <source>
        <dbReference type="ARBA" id="ARBA00022777"/>
    </source>
</evidence>
<evidence type="ECO:0000256" key="5">
    <source>
        <dbReference type="ARBA" id="ARBA00022679"/>
    </source>
</evidence>
<dbReference type="GO" id="GO:0008804">
    <property type="term" value="F:carbamate kinase activity"/>
    <property type="evidence" value="ECO:0007669"/>
    <property type="project" value="UniProtKB-EC"/>
</dbReference>
<dbReference type="GO" id="GO:0019546">
    <property type="term" value="P:L-arginine deiminase pathway"/>
    <property type="evidence" value="ECO:0007669"/>
    <property type="project" value="TreeGrafter"/>
</dbReference>
<evidence type="ECO:0000256" key="4">
    <source>
        <dbReference type="ARBA" id="ARBA00022503"/>
    </source>
</evidence>
<dbReference type="InterPro" id="IPR036393">
    <property type="entry name" value="AceGlu_kinase-like_sf"/>
</dbReference>
<dbReference type="AlphaFoldDB" id="A0A380EJ24"/>
<keyword evidence="4" id="KW-0056">Arginine metabolism</keyword>
<protein>
    <recommendedName>
        <fullName evidence="3">carbamate kinase</fullName>
        <ecNumber evidence="3">2.7.2.2</ecNumber>
    </recommendedName>
</protein>
<dbReference type="Proteomes" id="UP000254116">
    <property type="component" value="Unassembled WGS sequence"/>
</dbReference>
<dbReference type="InterPro" id="IPR001048">
    <property type="entry name" value="Asp/Glu/Uridylate_kinase"/>
</dbReference>
<dbReference type="Pfam" id="PF00696">
    <property type="entry name" value="AA_kinase"/>
    <property type="match status" value="1"/>
</dbReference>
<evidence type="ECO:0000313" key="9">
    <source>
        <dbReference type="EMBL" id="SUL34507.1"/>
    </source>
</evidence>
<dbReference type="SUPFAM" id="SSF53633">
    <property type="entry name" value="Carbamate kinase-like"/>
    <property type="match status" value="1"/>
</dbReference>
<dbReference type="InterPro" id="IPR003964">
    <property type="entry name" value="Carb_kinase"/>
</dbReference>
<dbReference type="UniPathway" id="UPA00996">
    <property type="reaction ID" value="UER00366"/>
</dbReference>
<reference evidence="9 10" key="1">
    <citation type="submission" date="2018-06" db="EMBL/GenBank/DDBJ databases">
        <authorList>
            <consortium name="Pathogen Informatics"/>
            <person name="Doyle S."/>
        </authorList>
    </citation>
    <scope>NUCLEOTIDE SEQUENCE [LARGE SCALE GENOMIC DNA]</scope>
    <source>
        <strain evidence="9 10">NCTC10702</strain>
    </source>
</reference>
<feature type="domain" description="Aspartate/glutamate/uridylate kinase" evidence="8">
    <location>
        <begin position="4"/>
        <end position="55"/>
    </location>
</feature>
<dbReference type="Gene3D" id="3.40.1160.10">
    <property type="entry name" value="Acetylglutamate kinase-like"/>
    <property type="match status" value="1"/>
</dbReference>
<gene>
    <name evidence="9" type="primary">arcC1_1</name>
    <name evidence="9" type="ORF">NCTC10702_01846</name>
</gene>
<evidence type="ECO:0000256" key="3">
    <source>
        <dbReference type="ARBA" id="ARBA00013070"/>
    </source>
</evidence>
<keyword evidence="5 9" id="KW-0808">Transferase</keyword>
<dbReference type="PANTHER" id="PTHR30409">
    <property type="entry name" value="CARBAMATE KINASE"/>
    <property type="match status" value="1"/>
</dbReference>
<evidence type="ECO:0000256" key="1">
    <source>
        <dbReference type="ARBA" id="ARBA00005118"/>
    </source>
</evidence>
<comment type="pathway">
    <text evidence="1">Metabolic intermediate metabolism; carbamoyl phosphate degradation; CO(2) and NH(3) from carbamoyl phosphate: step 1/1.</text>
</comment>
<organism evidence="9 10">
    <name type="scientific">Staphylococcus aureus</name>
    <dbReference type="NCBI Taxonomy" id="1280"/>
    <lineage>
        <taxon>Bacteria</taxon>
        <taxon>Bacillati</taxon>
        <taxon>Bacillota</taxon>
        <taxon>Bacilli</taxon>
        <taxon>Bacillales</taxon>
        <taxon>Staphylococcaceae</taxon>
        <taxon>Staphylococcus</taxon>
    </lineage>
</organism>
<sequence length="94" mass="9958">MMAKIVVALGGNALGKSPQEQLELVKNTAKSLVGLITKGHEIVISHGNGPQVGSINLGLNYAAEHNQGPAFPFAECGRNESSLHRLSITRKLTK</sequence>
<dbReference type="EC" id="2.7.2.2" evidence="3"/>
<comment type="catalytic activity">
    <reaction evidence="7">
        <text>hydrogencarbonate + NH4(+) + ATP = carbamoyl phosphate + ADP + H2O + H(+)</text>
        <dbReference type="Rhea" id="RHEA:10152"/>
        <dbReference type="ChEBI" id="CHEBI:15377"/>
        <dbReference type="ChEBI" id="CHEBI:15378"/>
        <dbReference type="ChEBI" id="CHEBI:17544"/>
        <dbReference type="ChEBI" id="CHEBI:28938"/>
        <dbReference type="ChEBI" id="CHEBI:30616"/>
        <dbReference type="ChEBI" id="CHEBI:58228"/>
        <dbReference type="ChEBI" id="CHEBI:456216"/>
        <dbReference type="EC" id="2.7.2.2"/>
    </reaction>
</comment>
<dbReference type="PANTHER" id="PTHR30409:SF1">
    <property type="entry name" value="CARBAMATE KINASE-RELATED"/>
    <property type="match status" value="1"/>
</dbReference>
<keyword evidence="6 9" id="KW-0418">Kinase</keyword>
<proteinExistence type="inferred from homology"/>
<evidence type="ECO:0000259" key="8">
    <source>
        <dbReference type="Pfam" id="PF00696"/>
    </source>
</evidence>
<dbReference type="EMBL" id="UHBY01000003">
    <property type="protein sequence ID" value="SUL34507.1"/>
    <property type="molecule type" value="Genomic_DNA"/>
</dbReference>
<comment type="similarity">
    <text evidence="2">Belongs to the carbamate kinase family.</text>
</comment>
<evidence type="ECO:0000256" key="2">
    <source>
        <dbReference type="ARBA" id="ARBA00011066"/>
    </source>
</evidence>
<evidence type="ECO:0000256" key="7">
    <source>
        <dbReference type="ARBA" id="ARBA00048467"/>
    </source>
</evidence>